<protein>
    <recommendedName>
        <fullName evidence="5">Growth-regulating factor</fullName>
    </recommendedName>
</protein>
<keyword evidence="5" id="KW-0805">Transcription regulation</keyword>
<comment type="domain">
    <text evidence="5">The QLQ domain and WRC domain may be involved in protein-protein interaction and DNA-binding, respectively.</text>
</comment>
<comment type="caution">
    <text evidence="9">The sequence shown here is derived from an EMBL/GenBank/DDBJ whole genome shotgun (WGS) entry which is preliminary data.</text>
</comment>
<dbReference type="PANTHER" id="PTHR31602:SF105">
    <property type="entry name" value="GROWTH-REGULATING FACTOR"/>
    <property type="match status" value="1"/>
</dbReference>
<evidence type="ECO:0000259" key="8">
    <source>
        <dbReference type="PROSITE" id="PS51667"/>
    </source>
</evidence>
<keyword evidence="5" id="KW-0804">Transcription</keyword>
<dbReference type="EMBL" id="JAXIOK010000023">
    <property type="protein sequence ID" value="KAK4743519.1"/>
    <property type="molecule type" value="Genomic_DNA"/>
</dbReference>
<feature type="domain" description="WRC" evidence="8">
    <location>
        <begin position="85"/>
        <end position="129"/>
    </location>
</feature>
<dbReference type="Proteomes" id="UP001345219">
    <property type="component" value="Chromosome 1"/>
</dbReference>
<comment type="subcellular location">
    <subcellularLocation>
        <location evidence="1 5">Nucleus</location>
    </subcellularLocation>
</comment>
<comment type="similarity">
    <text evidence="2 5">Belongs to the GRF family.</text>
</comment>
<dbReference type="GO" id="GO:0005634">
    <property type="term" value="C:nucleus"/>
    <property type="evidence" value="ECO:0007669"/>
    <property type="project" value="UniProtKB-SubCell"/>
</dbReference>
<keyword evidence="5" id="KW-0010">Activator</keyword>
<evidence type="ECO:0000256" key="4">
    <source>
        <dbReference type="PROSITE-ProRule" id="PRU01002"/>
    </source>
</evidence>
<dbReference type="SMART" id="SM00951">
    <property type="entry name" value="QLQ"/>
    <property type="match status" value="1"/>
</dbReference>
<dbReference type="GO" id="GO:0099402">
    <property type="term" value="P:plant organ development"/>
    <property type="evidence" value="ECO:0007669"/>
    <property type="project" value="UniProtKB-ARBA"/>
</dbReference>
<feature type="compositionally biased region" description="Low complexity" evidence="6">
    <location>
        <begin position="129"/>
        <end position="144"/>
    </location>
</feature>
<gene>
    <name evidence="9" type="ORF">SAY87_001520</name>
</gene>
<evidence type="ECO:0000256" key="6">
    <source>
        <dbReference type="SAM" id="MobiDB-lite"/>
    </source>
</evidence>
<dbReference type="InterPro" id="IPR031137">
    <property type="entry name" value="GRF"/>
</dbReference>
<comment type="caution">
    <text evidence="4">Lacks conserved residue(s) required for the propagation of feature annotation.</text>
</comment>
<accession>A0AAN7GT76</accession>
<evidence type="ECO:0000256" key="5">
    <source>
        <dbReference type="RuleBase" id="RU367127"/>
    </source>
</evidence>
<keyword evidence="3 5" id="KW-0539">Nucleus</keyword>
<dbReference type="GO" id="GO:0006351">
    <property type="term" value="P:DNA-templated transcription"/>
    <property type="evidence" value="ECO:0007669"/>
    <property type="project" value="UniProtKB-UniRule"/>
</dbReference>
<proteinExistence type="inferred from homology"/>
<dbReference type="GO" id="GO:0006355">
    <property type="term" value="P:regulation of DNA-templated transcription"/>
    <property type="evidence" value="ECO:0007669"/>
    <property type="project" value="InterPro"/>
</dbReference>
<evidence type="ECO:0000259" key="7">
    <source>
        <dbReference type="PROSITE" id="PS51666"/>
    </source>
</evidence>
<comment type="function">
    <text evidence="5">Transcription activator.</text>
</comment>
<evidence type="ECO:0000313" key="10">
    <source>
        <dbReference type="Proteomes" id="UP001345219"/>
    </source>
</evidence>
<evidence type="ECO:0000256" key="3">
    <source>
        <dbReference type="ARBA" id="ARBA00023242"/>
    </source>
</evidence>
<sequence length="496" mass="55381">MSSGCSSAGGGAVSGDGGSVCWSPFTTAQWQELEHQALIFKYLKAGLQVPPDLLVPIHRSLESMSARFLQYPTLGYYSFYGKKIDPEPGRCRRTDGKKWRCSKDAHPDSKYCERHMNRGRYRSRKHVESSQTPSSSQPLQTPSLNVGVGTNSGGRTYQNLPVRSNSSVTLSFGGHSQASGLHTESTPYGSSNKYRELKAQVELHKSLVEASSERSPGLDMASMIDFQNPSSRAPMDLLSESRKSLPLMGNYSSLQKQQQKQHYFLGMEFNSSGSGKPEQQQQQQLVQPFFDEWPVTRESSRSFLDGQRTGASLLSSTQLSMSIEKDPSRLFARDGQSPNDEWVPLLSISELVHSLILMSSILRTEMEGIFRGKALESVADLRNFALSSLEDLNHQLDCSQSEILGDFEASHSRLQKRHKMQTQSCQQLMDKVDEEYGKIAEQISETRNEMKETYTEFMEDVQINASPMYKGAIPQLVKSFEKAIDDLRSCSGIAST</sequence>
<dbReference type="GO" id="GO:0005524">
    <property type="term" value="F:ATP binding"/>
    <property type="evidence" value="ECO:0007669"/>
    <property type="project" value="UniProtKB-UniRule"/>
</dbReference>
<feature type="domain" description="QLQ" evidence="7">
    <location>
        <begin position="24"/>
        <end position="59"/>
    </location>
</feature>
<dbReference type="PROSITE" id="PS51666">
    <property type="entry name" value="QLQ"/>
    <property type="match status" value="1"/>
</dbReference>
<evidence type="ECO:0000256" key="1">
    <source>
        <dbReference type="ARBA" id="ARBA00004123"/>
    </source>
</evidence>
<dbReference type="InterPro" id="IPR014978">
    <property type="entry name" value="Gln-Leu-Gln_QLQ"/>
</dbReference>
<dbReference type="PANTHER" id="PTHR31602">
    <property type="entry name" value="GROWTH-REGULATING FACTOR 5"/>
    <property type="match status" value="1"/>
</dbReference>
<dbReference type="Pfam" id="PF08879">
    <property type="entry name" value="WRC"/>
    <property type="match status" value="1"/>
</dbReference>
<feature type="region of interest" description="Disordered" evidence="6">
    <location>
        <begin position="113"/>
        <end position="158"/>
    </location>
</feature>
<dbReference type="Pfam" id="PF08880">
    <property type="entry name" value="QLQ"/>
    <property type="match status" value="1"/>
</dbReference>
<dbReference type="AlphaFoldDB" id="A0AAN7GT76"/>
<dbReference type="InterPro" id="IPR014977">
    <property type="entry name" value="WRC_dom"/>
</dbReference>
<reference evidence="9 10" key="1">
    <citation type="journal article" date="2023" name="Hortic Res">
        <title>Pangenome of water caltrop reveals structural variations and asymmetric subgenome divergence after allopolyploidization.</title>
        <authorList>
            <person name="Zhang X."/>
            <person name="Chen Y."/>
            <person name="Wang L."/>
            <person name="Yuan Y."/>
            <person name="Fang M."/>
            <person name="Shi L."/>
            <person name="Lu R."/>
            <person name="Comes H.P."/>
            <person name="Ma Y."/>
            <person name="Chen Y."/>
            <person name="Huang G."/>
            <person name="Zhou Y."/>
            <person name="Zheng Z."/>
            <person name="Qiu Y."/>
        </authorList>
    </citation>
    <scope>NUCLEOTIDE SEQUENCE [LARGE SCALE GENOMIC DNA]</scope>
    <source>
        <tissue evidence="9">Roots</tissue>
    </source>
</reference>
<dbReference type="PROSITE" id="PS51667">
    <property type="entry name" value="WRC"/>
    <property type="match status" value="1"/>
</dbReference>
<keyword evidence="10" id="KW-1185">Reference proteome</keyword>
<organism evidence="9 10">
    <name type="scientific">Trapa incisa</name>
    <dbReference type="NCBI Taxonomy" id="236973"/>
    <lineage>
        <taxon>Eukaryota</taxon>
        <taxon>Viridiplantae</taxon>
        <taxon>Streptophyta</taxon>
        <taxon>Embryophyta</taxon>
        <taxon>Tracheophyta</taxon>
        <taxon>Spermatophyta</taxon>
        <taxon>Magnoliopsida</taxon>
        <taxon>eudicotyledons</taxon>
        <taxon>Gunneridae</taxon>
        <taxon>Pentapetalae</taxon>
        <taxon>rosids</taxon>
        <taxon>malvids</taxon>
        <taxon>Myrtales</taxon>
        <taxon>Lythraceae</taxon>
        <taxon>Trapa</taxon>
    </lineage>
</organism>
<name>A0AAN7GT76_9MYRT</name>
<evidence type="ECO:0000256" key="2">
    <source>
        <dbReference type="ARBA" id="ARBA00008122"/>
    </source>
</evidence>
<evidence type="ECO:0000313" key="9">
    <source>
        <dbReference type="EMBL" id="KAK4743519.1"/>
    </source>
</evidence>